<dbReference type="EMBL" id="CM051401">
    <property type="protein sequence ID" value="KAJ4711925.1"/>
    <property type="molecule type" value="Genomic_DNA"/>
</dbReference>
<proteinExistence type="predicted"/>
<reference evidence="1 2" key="1">
    <citation type="journal article" date="2023" name="Science">
        <title>Complex scaffold remodeling in plant triterpene biosynthesis.</title>
        <authorList>
            <person name="De La Pena R."/>
            <person name="Hodgson H."/>
            <person name="Liu J.C."/>
            <person name="Stephenson M.J."/>
            <person name="Martin A.C."/>
            <person name="Owen C."/>
            <person name="Harkess A."/>
            <person name="Leebens-Mack J."/>
            <person name="Jimenez L.E."/>
            <person name="Osbourn A."/>
            <person name="Sattely E.S."/>
        </authorList>
    </citation>
    <scope>NUCLEOTIDE SEQUENCE [LARGE SCALE GENOMIC DNA]</scope>
    <source>
        <strain evidence="2">cv. JPN11</strain>
        <tissue evidence="1">Leaf</tissue>
    </source>
</reference>
<evidence type="ECO:0000313" key="2">
    <source>
        <dbReference type="Proteomes" id="UP001164539"/>
    </source>
</evidence>
<sequence length="502" mass="58651">MAGSDVASVPTGADPTKKPRNNSRKALKQKNSSTNEANILAQTTSQSPIPNPPDTDLSKENHENLSQPRSEPKKAAAKGKAKQAAKKQDSFEKDMQEMQDMLEKLKIEKEKTEELLKEKDEMLKVKEEELEVKEKEQEKLQMELKKLQKMKEFKPNMTFFPIIQSLKEQDKKEKKKGCPEKKRPSPPYILWCKDQWNEVKKENPEAEFKEISNILAAKWKNVSAEEKKPYEEKYQAEREAYLQVMAKEKRETEAMKLLEEDHKQKTAMELLEQYLQFKQEAEKENKKTKKEKDPLKPKHPVSAFFIFSNEGRAALLAENKNVLEVAKIAGEKWKNMTEEQRKPYEEIAKKNKEKYNQEMNAYKQMKEEEALNLKKEEEELMKLQKQEALQLLKKKEKTENIIKKNKEKRQKKKQQETDPNKPKRPASSFLLFSKEARKTLLDERPGTNNSTINALISVKWKELSEEEKQVWNAKAAEAMEAYKKELEEYNKSAAAVDEKAEK</sequence>
<comment type="caution">
    <text evidence="1">The sequence shown here is derived from an EMBL/GenBank/DDBJ whole genome shotgun (WGS) entry which is preliminary data.</text>
</comment>
<protein>
    <submittedName>
        <fullName evidence="1">High mobility group B protein</fullName>
    </submittedName>
</protein>
<organism evidence="1 2">
    <name type="scientific">Melia azedarach</name>
    <name type="common">Chinaberry tree</name>
    <dbReference type="NCBI Taxonomy" id="155640"/>
    <lineage>
        <taxon>Eukaryota</taxon>
        <taxon>Viridiplantae</taxon>
        <taxon>Streptophyta</taxon>
        <taxon>Embryophyta</taxon>
        <taxon>Tracheophyta</taxon>
        <taxon>Spermatophyta</taxon>
        <taxon>Magnoliopsida</taxon>
        <taxon>eudicotyledons</taxon>
        <taxon>Gunneridae</taxon>
        <taxon>Pentapetalae</taxon>
        <taxon>rosids</taxon>
        <taxon>malvids</taxon>
        <taxon>Sapindales</taxon>
        <taxon>Meliaceae</taxon>
        <taxon>Melia</taxon>
    </lineage>
</organism>
<keyword evidence="2" id="KW-1185">Reference proteome</keyword>
<accession>A0ACC1XKM0</accession>
<gene>
    <name evidence="1" type="ORF">OWV82_014260</name>
</gene>
<dbReference type="Proteomes" id="UP001164539">
    <property type="component" value="Chromosome 8"/>
</dbReference>
<evidence type="ECO:0000313" key="1">
    <source>
        <dbReference type="EMBL" id="KAJ4711925.1"/>
    </source>
</evidence>
<name>A0ACC1XKM0_MELAZ</name>